<dbReference type="GO" id="GO:0005634">
    <property type="term" value="C:nucleus"/>
    <property type="evidence" value="ECO:0007669"/>
    <property type="project" value="UniProtKB-SubCell"/>
</dbReference>
<dbReference type="InterPro" id="IPR021858">
    <property type="entry name" value="Fun_TF"/>
</dbReference>
<protein>
    <recommendedName>
        <fullName evidence="6">Transcription factor domain-containing protein</fullName>
    </recommendedName>
</protein>
<dbReference type="OrthoDB" id="4835445at2759"/>
<evidence type="ECO:0000256" key="1">
    <source>
        <dbReference type="ARBA" id="ARBA00004123"/>
    </source>
</evidence>
<dbReference type="GO" id="GO:0000976">
    <property type="term" value="F:transcription cis-regulatory region binding"/>
    <property type="evidence" value="ECO:0007669"/>
    <property type="project" value="TreeGrafter"/>
</dbReference>
<dbReference type="Proteomes" id="UP000237631">
    <property type="component" value="Unassembled WGS sequence"/>
</dbReference>
<comment type="subcellular location">
    <subcellularLocation>
        <location evidence="1">Nucleus</location>
    </subcellularLocation>
</comment>
<keyword evidence="2" id="KW-0539">Nucleus</keyword>
<dbReference type="Pfam" id="PF11951">
    <property type="entry name" value="Fungal_trans_2"/>
    <property type="match status" value="1"/>
</dbReference>
<keyword evidence="5" id="KW-1185">Reference proteome</keyword>
<feature type="compositionally biased region" description="Polar residues" evidence="3">
    <location>
        <begin position="47"/>
        <end position="58"/>
    </location>
</feature>
<evidence type="ECO:0000313" key="5">
    <source>
        <dbReference type="Proteomes" id="UP000237631"/>
    </source>
</evidence>
<feature type="region of interest" description="Disordered" evidence="3">
    <location>
        <begin position="1"/>
        <end position="62"/>
    </location>
</feature>
<feature type="compositionally biased region" description="Low complexity" evidence="3">
    <location>
        <begin position="16"/>
        <end position="32"/>
    </location>
</feature>
<gene>
    <name evidence="4" type="ORF">CBER1_03439</name>
</gene>
<dbReference type="EMBL" id="PNEN01000230">
    <property type="protein sequence ID" value="PPJ60701.1"/>
    <property type="molecule type" value="Genomic_DNA"/>
</dbReference>
<dbReference type="GO" id="GO:0003700">
    <property type="term" value="F:DNA-binding transcription factor activity"/>
    <property type="evidence" value="ECO:0007669"/>
    <property type="project" value="TreeGrafter"/>
</dbReference>
<dbReference type="PANTHER" id="PTHR37534">
    <property type="entry name" value="TRANSCRIPTIONAL ACTIVATOR PROTEIN UGA3"/>
    <property type="match status" value="1"/>
</dbReference>
<dbReference type="AlphaFoldDB" id="A0A2S6CLX2"/>
<evidence type="ECO:0000256" key="2">
    <source>
        <dbReference type="ARBA" id="ARBA00023242"/>
    </source>
</evidence>
<evidence type="ECO:0008006" key="6">
    <source>
        <dbReference type="Google" id="ProtNLM"/>
    </source>
</evidence>
<proteinExistence type="predicted"/>
<organism evidence="4 5">
    <name type="scientific">Cercospora berteroae</name>
    <dbReference type="NCBI Taxonomy" id="357750"/>
    <lineage>
        <taxon>Eukaryota</taxon>
        <taxon>Fungi</taxon>
        <taxon>Dikarya</taxon>
        <taxon>Ascomycota</taxon>
        <taxon>Pezizomycotina</taxon>
        <taxon>Dothideomycetes</taxon>
        <taxon>Dothideomycetidae</taxon>
        <taxon>Mycosphaerellales</taxon>
        <taxon>Mycosphaerellaceae</taxon>
        <taxon>Cercospora</taxon>
    </lineage>
</organism>
<dbReference type="GO" id="GO:0045944">
    <property type="term" value="P:positive regulation of transcription by RNA polymerase II"/>
    <property type="evidence" value="ECO:0007669"/>
    <property type="project" value="TreeGrafter"/>
</dbReference>
<evidence type="ECO:0000313" key="4">
    <source>
        <dbReference type="EMBL" id="PPJ60701.1"/>
    </source>
</evidence>
<evidence type="ECO:0000256" key="3">
    <source>
        <dbReference type="SAM" id="MobiDB-lite"/>
    </source>
</evidence>
<sequence length="574" mass="63857">MVPQEKPDSKQEDVVRVPSRSPRSPESTSVSSFCPSEAVDAYERTWTPGTEQSFTSGESAEAVGKITVEQGKRYEVDPDPSPADQDIVSPAAATKSATRRASKYSVKDQQIKALQTASTNLRSDNIWLADDTRNKLTAYYIDRIPRLMSCFDSLENPFRGEIPQLVLSSELISDCAVSLSAAHLSPSMAEMRNVVARHETSAIRGITSVIRAIRSIVNGVAGNDDSPFSTRLARKQALLAAFLLVITTSWCDASATNHVHLHGAKPLFRAWLADQRINEFDERPLLLNREQSFIIGAMAFMEYLKSIVVDENLSSVACLRRFTEVANGQPIYLCPWTGFSTPLFIYLTETMIIVRRKRRATLLNRAKTPPASTAEPDEGLSRAREIYGKALNHSAPPAMSVPDTQDPTTPIDHLFAMDTIMQLTILLELTLAFPQVAMEYYPNLQKAPDLKLEARRMSLDFAISVLSVVPRIPQHSGCNNLIPIQLISVGSALQASAARSSQSADLQTWRSLVVRRMDWIHQRHGVPTVLRMIQVLKTVWLRADESDRTRMDSSGSTIHWMDIMIGDMPEELYG</sequence>
<feature type="compositionally biased region" description="Basic and acidic residues" evidence="3">
    <location>
        <begin position="1"/>
        <end position="15"/>
    </location>
</feature>
<reference evidence="5" key="1">
    <citation type="journal article" date="2017" name="bioRxiv">
        <title>Conservation of a gene cluster reveals novel cercosporin biosynthetic mechanisms and extends production to the genus Colletotrichum.</title>
        <authorList>
            <person name="de Jonge R."/>
            <person name="Ebert M.K."/>
            <person name="Huitt-Roehl C.R."/>
            <person name="Pal P."/>
            <person name="Suttle J.C."/>
            <person name="Spanner R.E."/>
            <person name="Neubauer J.D."/>
            <person name="Jurick W.M.II."/>
            <person name="Stott K.A."/>
            <person name="Secor G.A."/>
            <person name="Thomma B.P.H.J."/>
            <person name="Van de Peer Y."/>
            <person name="Townsend C.A."/>
            <person name="Bolton M.D."/>
        </authorList>
    </citation>
    <scope>NUCLEOTIDE SEQUENCE [LARGE SCALE GENOMIC DNA]</scope>
    <source>
        <strain evidence="5">CBS538.71</strain>
    </source>
</reference>
<dbReference type="STRING" id="357750.A0A2S6CLX2"/>
<name>A0A2S6CLX2_9PEZI</name>
<dbReference type="PANTHER" id="PTHR37534:SF44">
    <property type="entry name" value="ZN(II)2CYS6 TRANSCRIPTION FACTOR (EUROFUNG)"/>
    <property type="match status" value="1"/>
</dbReference>
<comment type="caution">
    <text evidence="4">The sequence shown here is derived from an EMBL/GenBank/DDBJ whole genome shotgun (WGS) entry which is preliminary data.</text>
</comment>
<accession>A0A2S6CLX2</accession>